<reference evidence="2" key="1">
    <citation type="submission" date="2013-03" db="EMBL/GenBank/DDBJ databases">
        <authorList>
            <person name="Harkins D.M."/>
            <person name="Durkin A.S."/>
            <person name="Brinkac L.M."/>
            <person name="Haft D.H."/>
            <person name="Selengut J.D."/>
            <person name="Sanka R."/>
            <person name="DePew J."/>
            <person name="Purushe J."/>
            <person name="Hartskeerl R.A."/>
            <person name="Ahmed A."/>
            <person name="van der Linden H."/>
            <person name="Goris M.G.A."/>
            <person name="Vinetz J.M."/>
            <person name="Sutton G.G."/>
            <person name="Nierman W.C."/>
            <person name="Fouts D.E."/>
        </authorList>
    </citation>
    <scope>NUCLEOTIDE SEQUENCE [LARGE SCALE GENOMIC DNA]</scope>
    <source>
        <strain evidence="2">LT 11-33</strain>
    </source>
</reference>
<organism evidence="2 3">
    <name type="scientific">Leptospira terpstrae serovar Hualin str. LT 11-33 = ATCC 700639</name>
    <dbReference type="NCBI Taxonomy" id="1257025"/>
    <lineage>
        <taxon>Bacteria</taxon>
        <taxon>Pseudomonadati</taxon>
        <taxon>Spirochaetota</taxon>
        <taxon>Spirochaetia</taxon>
        <taxon>Leptospirales</taxon>
        <taxon>Leptospiraceae</taxon>
        <taxon>Leptospira</taxon>
    </lineage>
</organism>
<feature type="region of interest" description="Disordered" evidence="1">
    <location>
        <begin position="81"/>
        <end position="102"/>
    </location>
</feature>
<keyword evidence="3" id="KW-1185">Reference proteome</keyword>
<evidence type="ECO:0000313" key="3">
    <source>
        <dbReference type="Proteomes" id="UP000012371"/>
    </source>
</evidence>
<dbReference type="Proteomes" id="UP000012371">
    <property type="component" value="Unassembled WGS sequence"/>
</dbReference>
<dbReference type="EMBL" id="AOGW02000023">
    <property type="protein sequence ID" value="EMY59723.1"/>
    <property type="molecule type" value="Genomic_DNA"/>
</dbReference>
<sequence length="116" mass="13395">MMWEIAPTFCSGSYRTIPMHEPNVVRSTSVSFPTLMSAIPTLMILDLIDILLVSREWNRYLGIIDSNLSLCVQSKNQLPQENLPKKVSKQQNLISSKPSEKRKSTFWERHMFPNKV</sequence>
<dbReference type="AlphaFoldDB" id="N1VMP8"/>
<gene>
    <name evidence="2" type="ORF">LEP1GSC203_0266</name>
</gene>
<proteinExistence type="predicted"/>
<accession>N1VMP8</accession>
<protein>
    <submittedName>
        <fullName evidence="2">Uncharacterized protein</fullName>
    </submittedName>
</protein>
<evidence type="ECO:0000313" key="2">
    <source>
        <dbReference type="EMBL" id="EMY59723.1"/>
    </source>
</evidence>
<comment type="caution">
    <text evidence="2">The sequence shown here is derived from an EMBL/GenBank/DDBJ whole genome shotgun (WGS) entry which is preliminary data.</text>
</comment>
<dbReference type="STRING" id="1257025.LEP1GSC203_0266"/>
<name>N1VMP8_9LEPT</name>
<evidence type="ECO:0000256" key="1">
    <source>
        <dbReference type="SAM" id="MobiDB-lite"/>
    </source>
</evidence>